<accession>A0A9D1VBC6</accession>
<dbReference type="InterPro" id="IPR019855">
    <property type="entry name" value="CRISPR-assoc_Cas1_NMENI"/>
</dbReference>
<dbReference type="NCBIfam" id="TIGR03639">
    <property type="entry name" value="cas1_NMENI"/>
    <property type="match status" value="1"/>
</dbReference>
<comment type="function">
    <text evidence="10">CRISPR (clustered regularly interspaced short palindromic repeat), is an adaptive immune system that provides protection against mobile genetic elements (viruses, transposable elements and conjugative plasmids). CRISPR clusters contain spacers, sequences complementary to antecedent mobile elements, and target invading nucleic acids. CRISPR clusters are transcribed and processed into CRISPR RNA (crRNA). Acts as a dsDNA endonuclease. Involved in the integration of spacer DNA into the CRISPR cassette.</text>
</comment>
<dbReference type="GO" id="GO:0016787">
    <property type="term" value="F:hydrolase activity"/>
    <property type="evidence" value="ECO:0007669"/>
    <property type="project" value="UniProtKB-KW"/>
</dbReference>
<keyword evidence="5 10" id="KW-0460">Magnesium</keyword>
<comment type="subunit">
    <text evidence="9 10">Homodimer, forms a heterotetramer with a Cas2 homodimer.</text>
</comment>
<reference evidence="11" key="2">
    <citation type="submission" date="2021-04" db="EMBL/GenBank/DDBJ databases">
        <authorList>
            <person name="Gilroy R."/>
        </authorList>
    </citation>
    <scope>NUCLEOTIDE SEQUENCE</scope>
    <source>
        <strain evidence="11">14975</strain>
    </source>
</reference>
<comment type="cofactor">
    <cofactor evidence="10">
        <name>Mg(2+)</name>
        <dbReference type="ChEBI" id="CHEBI:18420"/>
    </cofactor>
    <cofactor evidence="10">
        <name>Mn(2+)</name>
        <dbReference type="ChEBI" id="CHEBI:29035"/>
    </cofactor>
</comment>
<name>A0A9D1VBC6_9BACT</name>
<evidence type="ECO:0000256" key="4">
    <source>
        <dbReference type="ARBA" id="ARBA00022801"/>
    </source>
</evidence>
<dbReference type="PANTHER" id="PTHR34353:SF2">
    <property type="entry name" value="CRISPR-ASSOCIATED ENDONUCLEASE CAS1 1"/>
    <property type="match status" value="1"/>
</dbReference>
<evidence type="ECO:0000313" key="12">
    <source>
        <dbReference type="Proteomes" id="UP000823964"/>
    </source>
</evidence>
<evidence type="ECO:0000256" key="5">
    <source>
        <dbReference type="ARBA" id="ARBA00022842"/>
    </source>
</evidence>
<evidence type="ECO:0000256" key="7">
    <source>
        <dbReference type="ARBA" id="ARBA00023125"/>
    </source>
</evidence>
<dbReference type="InterPro" id="IPR002729">
    <property type="entry name" value="CRISPR-assoc_Cas1"/>
</dbReference>
<dbReference type="NCBIfam" id="TIGR00287">
    <property type="entry name" value="cas1"/>
    <property type="match status" value="1"/>
</dbReference>
<evidence type="ECO:0000256" key="2">
    <source>
        <dbReference type="ARBA" id="ARBA00022723"/>
    </source>
</evidence>
<keyword evidence="3 10" id="KW-0255">Endonuclease</keyword>
<gene>
    <name evidence="10 11" type="primary">cas1</name>
    <name evidence="11" type="ORF">H9862_04545</name>
</gene>
<keyword evidence="6 10" id="KW-0051">Antiviral defense</keyword>
<keyword evidence="4 10" id="KW-0378">Hydrolase</keyword>
<dbReference type="GO" id="GO:0004520">
    <property type="term" value="F:DNA endonuclease activity"/>
    <property type="evidence" value="ECO:0007669"/>
    <property type="project" value="InterPro"/>
</dbReference>
<keyword evidence="7 10" id="KW-0238">DNA-binding</keyword>
<evidence type="ECO:0000256" key="3">
    <source>
        <dbReference type="ARBA" id="ARBA00022759"/>
    </source>
</evidence>
<dbReference type="SUPFAM" id="SSF111326">
    <property type="entry name" value="Urocanase"/>
    <property type="match status" value="1"/>
</dbReference>
<dbReference type="PANTHER" id="PTHR34353">
    <property type="entry name" value="CRISPR-ASSOCIATED ENDONUCLEASE CAS1 1"/>
    <property type="match status" value="1"/>
</dbReference>
<dbReference type="AlphaFoldDB" id="A0A9D1VBC6"/>
<keyword evidence="8 10" id="KW-0464">Manganese</keyword>
<dbReference type="EMBL" id="DXFQ01000078">
    <property type="protein sequence ID" value="HIX19857.1"/>
    <property type="molecule type" value="Genomic_DNA"/>
</dbReference>
<dbReference type="EC" id="3.1.-.-" evidence="10"/>
<comment type="similarity">
    <text evidence="10">Belongs to the CRISPR-associated endonuclease Cas1 family.</text>
</comment>
<dbReference type="GO" id="GO:0043571">
    <property type="term" value="P:maintenance of CRISPR repeat elements"/>
    <property type="evidence" value="ECO:0007669"/>
    <property type="project" value="UniProtKB-UniRule"/>
</dbReference>
<evidence type="ECO:0000256" key="1">
    <source>
        <dbReference type="ARBA" id="ARBA00022722"/>
    </source>
</evidence>
<keyword evidence="2 10" id="KW-0479">Metal-binding</keyword>
<feature type="binding site" evidence="10">
    <location>
        <position position="220"/>
    </location>
    <ligand>
        <name>Mn(2+)</name>
        <dbReference type="ChEBI" id="CHEBI:29035"/>
    </ligand>
</feature>
<feature type="binding site" evidence="10">
    <location>
        <position position="144"/>
    </location>
    <ligand>
        <name>Mn(2+)</name>
        <dbReference type="ChEBI" id="CHEBI:29035"/>
    </ligand>
</feature>
<reference evidence="11" key="1">
    <citation type="journal article" date="2021" name="PeerJ">
        <title>Extensive microbial diversity within the chicken gut microbiome revealed by metagenomics and culture.</title>
        <authorList>
            <person name="Gilroy R."/>
            <person name="Ravi A."/>
            <person name="Getino M."/>
            <person name="Pursley I."/>
            <person name="Horton D.L."/>
            <person name="Alikhan N.F."/>
            <person name="Baker D."/>
            <person name="Gharbi K."/>
            <person name="Hall N."/>
            <person name="Watson M."/>
            <person name="Adriaenssens E.M."/>
            <person name="Foster-Nyarko E."/>
            <person name="Jarju S."/>
            <person name="Secka A."/>
            <person name="Antonio M."/>
            <person name="Oren A."/>
            <person name="Chaudhuri R.R."/>
            <person name="La Ragione R."/>
            <person name="Hildebrand F."/>
            <person name="Pallen M.J."/>
        </authorList>
    </citation>
    <scope>NUCLEOTIDE SEQUENCE</scope>
    <source>
        <strain evidence="11">14975</strain>
    </source>
</reference>
<dbReference type="GO" id="GO:0051607">
    <property type="term" value="P:defense response to virus"/>
    <property type="evidence" value="ECO:0007669"/>
    <property type="project" value="UniProtKB-UniRule"/>
</dbReference>
<organism evidence="11 12">
    <name type="scientific">Candidatus Akkermansia intestinigallinarum</name>
    <dbReference type="NCBI Taxonomy" id="2838431"/>
    <lineage>
        <taxon>Bacteria</taxon>
        <taxon>Pseudomonadati</taxon>
        <taxon>Verrucomicrobiota</taxon>
        <taxon>Verrucomicrobiia</taxon>
        <taxon>Verrucomicrobiales</taxon>
        <taxon>Akkermansiaceae</taxon>
        <taxon>Akkermansia</taxon>
    </lineage>
</organism>
<dbReference type="Pfam" id="PF01867">
    <property type="entry name" value="Cas_Cas1"/>
    <property type="match status" value="1"/>
</dbReference>
<protein>
    <recommendedName>
        <fullName evidence="10">CRISPR-associated endonuclease Cas1</fullName>
        <ecNumber evidence="10">3.1.-.-</ecNumber>
    </recommendedName>
</protein>
<feature type="binding site" evidence="10">
    <location>
        <position position="205"/>
    </location>
    <ligand>
        <name>Mn(2+)</name>
        <dbReference type="ChEBI" id="CHEBI:29035"/>
    </ligand>
</feature>
<dbReference type="HAMAP" id="MF_01470">
    <property type="entry name" value="Cas1"/>
    <property type="match status" value="1"/>
</dbReference>
<dbReference type="InterPro" id="IPR036190">
    <property type="entry name" value="Urocanase_sf"/>
</dbReference>
<dbReference type="Proteomes" id="UP000823964">
    <property type="component" value="Unassembled WGS sequence"/>
</dbReference>
<evidence type="ECO:0000256" key="6">
    <source>
        <dbReference type="ARBA" id="ARBA00023118"/>
    </source>
</evidence>
<evidence type="ECO:0000256" key="8">
    <source>
        <dbReference type="ARBA" id="ARBA00023211"/>
    </source>
</evidence>
<evidence type="ECO:0000256" key="9">
    <source>
        <dbReference type="ARBA" id="ARBA00038592"/>
    </source>
</evidence>
<dbReference type="InterPro" id="IPR050646">
    <property type="entry name" value="Cas1"/>
</dbReference>
<dbReference type="GO" id="GO:0046872">
    <property type="term" value="F:metal ion binding"/>
    <property type="evidence" value="ECO:0007669"/>
    <property type="project" value="UniProtKB-UniRule"/>
</dbReference>
<evidence type="ECO:0000313" key="11">
    <source>
        <dbReference type="EMBL" id="HIX19857.1"/>
    </source>
</evidence>
<dbReference type="InterPro" id="IPR042206">
    <property type="entry name" value="CRISPR-assoc_Cas1_C"/>
</dbReference>
<proteinExistence type="inferred from homology"/>
<sequence length="313" mass="35241">MSYHIISIDESPCKLSVSRGQLLARSEHGTQQIPLEDVASIIISSLQCSMSNHFLISAARARISVIICDSYTPAALLLPADRATDTALLRHLADMPAQLRRRLWEKTLTAKCLNQHKLASGWLPEHPSLEAFEQLARSNKENREGDCARRFWQLFAEAAGEATFRRGREAGGCNPLFNYAYAILLSCILRNLYALGIDPAFGICHSSRAHAAPLAYDLMEPFRPAFDANVMRWIRMQKEQGDDTWRQAESCITRDYRRHILGTLLAEVGEEEDTIPLRLAIERSIRSFRAAVLASQTTPYQAWKLTNIKWAGS</sequence>
<evidence type="ECO:0000256" key="10">
    <source>
        <dbReference type="HAMAP-Rule" id="MF_01470"/>
    </source>
</evidence>
<keyword evidence="1 10" id="KW-0540">Nuclease</keyword>
<comment type="caution">
    <text evidence="11">The sequence shown here is derived from an EMBL/GenBank/DDBJ whole genome shotgun (WGS) entry which is preliminary data.</text>
</comment>
<dbReference type="GO" id="GO:0003677">
    <property type="term" value="F:DNA binding"/>
    <property type="evidence" value="ECO:0007669"/>
    <property type="project" value="UniProtKB-KW"/>
</dbReference>
<dbReference type="Gene3D" id="1.20.120.920">
    <property type="entry name" value="CRISPR-associated endonuclease Cas1, C-terminal domain"/>
    <property type="match status" value="1"/>
</dbReference>